<sequence>LYRDGRDVALSFKKAIVGEKHMYHIAKQWSNEQELSQRLVETLGNERTMQISYEQLIHAPVQTIQRICNFLNVPYNSKVLSYYNSEESDITARSGEMWKNVTKPIMTDNFNKFIAELSREEIRIFEIVAGKTLVKLGYQPYLNLNGNNKLFTKEEIAGFNKENVRLKELAIQMAKKKDLLKRTGQKNLIAEIKSRTYLIV</sequence>
<keyword evidence="1" id="KW-0808">Transferase</keyword>
<reference evidence="2" key="1">
    <citation type="journal article" date="2014" name="Front. Microbiol.">
        <title>High frequency of phylogenetically diverse reductive dehalogenase-homologous genes in deep subseafloor sedimentary metagenomes.</title>
        <authorList>
            <person name="Kawai M."/>
            <person name="Futagami T."/>
            <person name="Toyoda A."/>
            <person name="Takaki Y."/>
            <person name="Nishi S."/>
            <person name="Hori S."/>
            <person name="Arai W."/>
            <person name="Tsubouchi T."/>
            <person name="Morono Y."/>
            <person name="Uchiyama I."/>
            <person name="Ito T."/>
            <person name="Fujiyama A."/>
            <person name="Inagaki F."/>
            <person name="Takami H."/>
        </authorList>
    </citation>
    <scope>NUCLEOTIDE SEQUENCE</scope>
    <source>
        <strain evidence="2">Expedition CK06-06</strain>
    </source>
</reference>
<evidence type="ECO:0000256" key="1">
    <source>
        <dbReference type="ARBA" id="ARBA00022679"/>
    </source>
</evidence>
<dbReference type="PANTHER" id="PTHR12788">
    <property type="entry name" value="PROTEIN-TYROSINE SULFOTRANSFERASE 2"/>
    <property type="match status" value="1"/>
</dbReference>
<evidence type="ECO:0000313" key="2">
    <source>
        <dbReference type="EMBL" id="GAI90390.1"/>
    </source>
</evidence>
<accession>X1TS57</accession>
<proteinExistence type="predicted"/>
<dbReference type="InterPro" id="IPR026634">
    <property type="entry name" value="TPST-like"/>
</dbReference>
<organism evidence="2">
    <name type="scientific">marine sediment metagenome</name>
    <dbReference type="NCBI Taxonomy" id="412755"/>
    <lineage>
        <taxon>unclassified sequences</taxon>
        <taxon>metagenomes</taxon>
        <taxon>ecological metagenomes</taxon>
    </lineage>
</organism>
<feature type="non-terminal residue" evidence="2">
    <location>
        <position position="1"/>
    </location>
</feature>
<name>X1TS57_9ZZZZ</name>
<protein>
    <recommendedName>
        <fullName evidence="3">Sulfotransferase domain-containing protein</fullName>
    </recommendedName>
</protein>
<dbReference type="Gene3D" id="3.40.50.300">
    <property type="entry name" value="P-loop containing nucleotide triphosphate hydrolases"/>
    <property type="match status" value="1"/>
</dbReference>
<comment type="caution">
    <text evidence="2">The sequence shown here is derived from an EMBL/GenBank/DDBJ whole genome shotgun (WGS) entry which is preliminary data.</text>
</comment>
<dbReference type="EMBL" id="BARW01024304">
    <property type="protein sequence ID" value="GAI90390.1"/>
    <property type="molecule type" value="Genomic_DNA"/>
</dbReference>
<dbReference type="SUPFAM" id="SSF52540">
    <property type="entry name" value="P-loop containing nucleoside triphosphate hydrolases"/>
    <property type="match status" value="1"/>
</dbReference>
<evidence type="ECO:0008006" key="3">
    <source>
        <dbReference type="Google" id="ProtNLM"/>
    </source>
</evidence>
<dbReference type="GO" id="GO:0005794">
    <property type="term" value="C:Golgi apparatus"/>
    <property type="evidence" value="ECO:0007669"/>
    <property type="project" value="UniProtKB-ARBA"/>
</dbReference>
<dbReference type="AlphaFoldDB" id="X1TS57"/>
<dbReference type="Pfam" id="PF13469">
    <property type="entry name" value="Sulfotransfer_3"/>
    <property type="match status" value="1"/>
</dbReference>
<dbReference type="GO" id="GO:0008476">
    <property type="term" value="F:protein-tyrosine sulfotransferase activity"/>
    <property type="evidence" value="ECO:0007669"/>
    <property type="project" value="InterPro"/>
</dbReference>
<dbReference type="PANTHER" id="PTHR12788:SF10">
    <property type="entry name" value="PROTEIN-TYROSINE SULFOTRANSFERASE"/>
    <property type="match status" value="1"/>
</dbReference>
<dbReference type="InterPro" id="IPR027417">
    <property type="entry name" value="P-loop_NTPase"/>
</dbReference>
<gene>
    <name evidence="2" type="ORF">S12H4_40102</name>
</gene>